<evidence type="ECO:0000313" key="7">
    <source>
        <dbReference type="EMBL" id="MCO6025942.1"/>
    </source>
</evidence>
<dbReference type="PANTHER" id="PTHR30250:SF26">
    <property type="entry name" value="PSMA PROTEIN"/>
    <property type="match status" value="1"/>
</dbReference>
<feature type="transmembrane region" description="Helical" evidence="6">
    <location>
        <begin position="233"/>
        <end position="250"/>
    </location>
</feature>
<feature type="transmembrane region" description="Helical" evidence="6">
    <location>
        <begin position="317"/>
        <end position="337"/>
    </location>
</feature>
<protein>
    <submittedName>
        <fullName evidence="7">Oligosaccharide flippase family protein</fullName>
    </submittedName>
</protein>
<evidence type="ECO:0000256" key="2">
    <source>
        <dbReference type="ARBA" id="ARBA00022475"/>
    </source>
</evidence>
<evidence type="ECO:0000256" key="1">
    <source>
        <dbReference type="ARBA" id="ARBA00004651"/>
    </source>
</evidence>
<reference evidence="7 8" key="1">
    <citation type="submission" date="2022-06" db="EMBL/GenBank/DDBJ databases">
        <title>A taxonomic note on the genus Prevotella: Description of four novel genera and emended description of the genera Hallella and Xylanibacter.</title>
        <authorList>
            <person name="Hitch T.C.A."/>
        </authorList>
    </citation>
    <scope>NUCLEOTIDE SEQUENCE [LARGE SCALE GENOMIC DNA]</scope>
    <source>
        <strain evidence="7 8">DSM 100619</strain>
    </source>
</reference>
<keyword evidence="2" id="KW-1003">Cell membrane</keyword>
<keyword evidence="4 6" id="KW-1133">Transmembrane helix</keyword>
<dbReference type="InterPro" id="IPR050833">
    <property type="entry name" value="Poly_Biosynth_Transport"/>
</dbReference>
<evidence type="ECO:0000256" key="6">
    <source>
        <dbReference type="SAM" id="Phobius"/>
    </source>
</evidence>
<dbReference type="Proteomes" id="UP001204015">
    <property type="component" value="Unassembled WGS sequence"/>
</dbReference>
<feature type="transmembrane region" description="Helical" evidence="6">
    <location>
        <begin position="163"/>
        <end position="184"/>
    </location>
</feature>
<comment type="caution">
    <text evidence="7">The sequence shown here is derived from an EMBL/GenBank/DDBJ whole genome shotgun (WGS) entry which is preliminary data.</text>
</comment>
<evidence type="ECO:0000256" key="5">
    <source>
        <dbReference type="ARBA" id="ARBA00023136"/>
    </source>
</evidence>
<feature type="transmembrane region" description="Helical" evidence="6">
    <location>
        <begin position="440"/>
        <end position="463"/>
    </location>
</feature>
<feature type="transmembrane region" description="Helical" evidence="6">
    <location>
        <begin position="20"/>
        <end position="42"/>
    </location>
</feature>
<feature type="transmembrane region" description="Helical" evidence="6">
    <location>
        <begin position="91"/>
        <end position="118"/>
    </location>
</feature>
<feature type="transmembrane region" description="Helical" evidence="6">
    <location>
        <begin position="190"/>
        <end position="212"/>
    </location>
</feature>
<organism evidence="7 8">
    <name type="scientific">Segatella cerevisiae</name>
    <dbReference type="NCBI Taxonomy" id="2053716"/>
    <lineage>
        <taxon>Bacteria</taxon>
        <taxon>Pseudomonadati</taxon>
        <taxon>Bacteroidota</taxon>
        <taxon>Bacteroidia</taxon>
        <taxon>Bacteroidales</taxon>
        <taxon>Prevotellaceae</taxon>
        <taxon>Segatella</taxon>
    </lineage>
</organism>
<sequence length="510" mass="57749">MQPDQLKNNSKRIAKNTLFLYLRQILVMLVALYTSRVVLRVLGVVDYGVYNVVGGMVSMFAFLNAALAQATERFIAFGIAKDTIEQQQKTFSMLLNVHMIMALLLFVLCESIGLWFFYNKLVIPAERLDAAFWVMQCSIFTLMISVTQVPYNASIFGHEHMNAYAYISIIEVMLKLGIVILLQYAFTDKLIAYGILLALIQFVVAMIYRIYCLHKFENCKYKFYWSQSLFKKLFGYSGWSLIGNFAWTLNGQGMNMLINMFFGPLFNAAKGISNNVQSAVTSFATNFLGASIPQIIKSYASGDYEYCFKVNFKSGKFGFFLFMLISLPIISIIRPLLEIWLVNPPKYAVEFSMFSLLYVQANTMGGTLQNVAQATGKIRNFQLANGGVMLLAVPVVYVIYKMGGPAISFLYVLIGTAISCLFAELIALKSILPIYPVKRYLIEVTLREIATFAIPCILALILYKMSFSYIVSFAIAGAMFLFSFFMIWIIGFTKSERTWAKNIILNKIKR</sequence>
<feature type="transmembrane region" description="Helical" evidence="6">
    <location>
        <begin position="406"/>
        <end position="428"/>
    </location>
</feature>
<accession>A0ABT1BXZ1</accession>
<proteinExistence type="predicted"/>
<gene>
    <name evidence="7" type="ORF">NG821_08850</name>
</gene>
<dbReference type="Pfam" id="PF01943">
    <property type="entry name" value="Polysacc_synt"/>
    <property type="match status" value="1"/>
</dbReference>
<dbReference type="RefSeq" id="WP_252761300.1">
    <property type="nucleotide sequence ID" value="NZ_JAMXLY010000033.1"/>
</dbReference>
<keyword evidence="5 6" id="KW-0472">Membrane</keyword>
<feature type="transmembrane region" description="Helical" evidence="6">
    <location>
        <begin position="48"/>
        <end position="70"/>
    </location>
</feature>
<name>A0ABT1BXZ1_9BACT</name>
<feature type="transmembrane region" description="Helical" evidence="6">
    <location>
        <begin position="383"/>
        <end position="400"/>
    </location>
</feature>
<feature type="transmembrane region" description="Helical" evidence="6">
    <location>
        <begin position="130"/>
        <end position="151"/>
    </location>
</feature>
<dbReference type="PANTHER" id="PTHR30250">
    <property type="entry name" value="PST FAMILY PREDICTED COLANIC ACID TRANSPORTER"/>
    <property type="match status" value="1"/>
</dbReference>
<evidence type="ECO:0000256" key="3">
    <source>
        <dbReference type="ARBA" id="ARBA00022692"/>
    </source>
</evidence>
<feature type="transmembrane region" description="Helical" evidence="6">
    <location>
        <begin position="469"/>
        <end position="492"/>
    </location>
</feature>
<keyword evidence="3 6" id="KW-0812">Transmembrane</keyword>
<evidence type="ECO:0000313" key="8">
    <source>
        <dbReference type="Proteomes" id="UP001204015"/>
    </source>
</evidence>
<comment type="subcellular location">
    <subcellularLocation>
        <location evidence="1">Cell membrane</location>
        <topology evidence="1">Multi-pass membrane protein</topology>
    </subcellularLocation>
</comment>
<dbReference type="InterPro" id="IPR002797">
    <property type="entry name" value="Polysacc_synth"/>
</dbReference>
<dbReference type="EMBL" id="JAMXLY010000033">
    <property type="protein sequence ID" value="MCO6025942.1"/>
    <property type="molecule type" value="Genomic_DNA"/>
</dbReference>
<evidence type="ECO:0000256" key="4">
    <source>
        <dbReference type="ARBA" id="ARBA00022989"/>
    </source>
</evidence>
<keyword evidence="8" id="KW-1185">Reference proteome</keyword>